<evidence type="ECO:0000256" key="1">
    <source>
        <dbReference type="SAM" id="MobiDB-lite"/>
    </source>
</evidence>
<dbReference type="EMBL" id="CAXLJL010000223">
    <property type="protein sequence ID" value="CAL5134683.1"/>
    <property type="molecule type" value="Genomic_DNA"/>
</dbReference>
<dbReference type="PANTHER" id="PTHR12975:SF6">
    <property type="entry name" value="TRAFFICKING PROTEIN PARTICLE COMPLEX SUBUNIT 8"/>
    <property type="match status" value="1"/>
</dbReference>
<evidence type="ECO:0000259" key="4">
    <source>
        <dbReference type="Pfam" id="PF24545"/>
    </source>
</evidence>
<feature type="compositionally biased region" description="Polar residues" evidence="1">
    <location>
        <begin position="820"/>
        <end position="831"/>
    </location>
</feature>
<dbReference type="InterPro" id="IPR058541">
    <property type="entry name" value="Ig_TPPC8_1st"/>
</dbReference>
<evidence type="ECO:0000259" key="3">
    <source>
        <dbReference type="Pfam" id="PF24544"/>
    </source>
</evidence>
<accession>A0AAV2THR8</accession>
<reference evidence="6" key="1">
    <citation type="submission" date="2024-06" db="EMBL/GenBank/DDBJ databases">
        <authorList>
            <person name="Liu X."/>
            <person name="Lenzi L."/>
            <person name="Haldenby T S."/>
            <person name="Uol C."/>
        </authorList>
    </citation>
    <scope>NUCLEOTIDE SEQUENCE</scope>
</reference>
<dbReference type="Proteomes" id="UP001497525">
    <property type="component" value="Unassembled WGS sequence"/>
</dbReference>
<feature type="region of interest" description="Disordered" evidence="1">
    <location>
        <begin position="237"/>
        <end position="264"/>
    </location>
</feature>
<dbReference type="InterPro" id="IPR057651">
    <property type="entry name" value="Ig_TPPC8_C"/>
</dbReference>
<dbReference type="Pfam" id="PF12739">
    <property type="entry name" value="TRAPPC-Trs85"/>
    <property type="match status" value="2"/>
</dbReference>
<evidence type="ECO:0000313" key="6">
    <source>
        <dbReference type="EMBL" id="CAL5134683.1"/>
    </source>
</evidence>
<dbReference type="InterPro" id="IPR058538">
    <property type="entry name" value="Ig_TPPC8_2nd"/>
</dbReference>
<feature type="region of interest" description="Disordered" evidence="1">
    <location>
        <begin position="807"/>
        <end position="831"/>
    </location>
</feature>
<evidence type="ECO:0000259" key="5">
    <source>
        <dbReference type="Pfam" id="PF24546"/>
    </source>
</evidence>
<dbReference type="InterPro" id="IPR024420">
    <property type="entry name" value="TRAPP_III_complex_Trs85"/>
</dbReference>
<dbReference type="GO" id="GO:1990072">
    <property type="term" value="C:TRAPPIII protein complex"/>
    <property type="evidence" value="ECO:0007669"/>
    <property type="project" value="TreeGrafter"/>
</dbReference>
<organism evidence="6 7">
    <name type="scientific">Calicophoron daubneyi</name>
    <name type="common">Rumen fluke</name>
    <name type="synonym">Paramphistomum daubneyi</name>
    <dbReference type="NCBI Taxonomy" id="300641"/>
    <lineage>
        <taxon>Eukaryota</taxon>
        <taxon>Metazoa</taxon>
        <taxon>Spiralia</taxon>
        <taxon>Lophotrochozoa</taxon>
        <taxon>Platyhelminthes</taxon>
        <taxon>Trematoda</taxon>
        <taxon>Digenea</taxon>
        <taxon>Plagiorchiida</taxon>
        <taxon>Pronocephalata</taxon>
        <taxon>Paramphistomoidea</taxon>
        <taxon>Paramphistomidae</taxon>
        <taxon>Calicophoron</taxon>
    </lineage>
</organism>
<dbReference type="Pfam" id="PF24544">
    <property type="entry name" value="Ig_TPPC8_2nd"/>
    <property type="match status" value="1"/>
</dbReference>
<comment type="caution">
    <text evidence="6">The sequence shown here is derived from an EMBL/GenBank/DDBJ whole genome shotgun (WGS) entry which is preliminary data.</text>
</comment>
<dbReference type="Pfam" id="PF24545">
    <property type="entry name" value="Ig_TPPC8_1st"/>
    <property type="match status" value="1"/>
</dbReference>
<sequence>MAKCSVSGERFVKFVFSPCVALLSGPDVESLLETENLSFEELLKPFSHLSKDVTLKDNNNLLHNISGLRINFRDAFRRPGSSHDVRALLKWVVSACAGTYSMTNAVVNSGSLKVAVPAATPWFEAWRCTFIQCLWPNVHEFLGCYLGCVFVVSTNHKDPVNGLVELTGRQVEMQQRSDWSYPSWFDSNTTKFYVLLHDASKTDRDRAEELFSQVKSTFGASNSYLLTLFTAENDQERQFPTSLPNGGTADHVDHYNHKQSSATDVQPDPWLSYLLPHGYKPPVEKASDLLVDGDQTSSWSHPLHDQNSMPNSVPNKIAPSTESADSLDPSIFFARSSRPHGRRISQADRDRIRLFIYEFVVRCLLPWVEQSLRNLNEQIAHRMRLSRSFLSATKKFFSNAVGGSNSSQPSGHPPPALMHSSSMTSFNYAPSFIGMAGAGGNMHAVSSDNTMGKNNIANSSDDLRVQDRPDLHTSGASFAIYTAEAPESQMRRLADLAFLFQQYEVAYQTYNVLKRDYQNDSAWLHYAGAQEMSALSIYMQGTNSQRQYPYHYMDSAVSTYLQYCRSAELALRATLLNAEALCSRGLYAEAAMSLLKLTSEDDDLTSGLLIEQTAYCVLQLRRPMPRKFAFRMALAAYRYGRAKQPRLAIRTYNLSLPVLKKRGWSMVEDHINYNVSKQAYLLGDLATSAATLRETLNPLSRQSPERQRLFIREYLTVLKNYLLSRAPSSDVPEPLNSLPEFPLPLLQPGGIKIMVGKPTSVSDDLSVEARGIQFSDEDDDPVDEEINSQGDLSGLICDRFPWWMESTDASESDSGDEKLTQSGGISSTPESTTYRSLVIDSSANNCRIARRLEHLLNCAKSIKDPLSPQSADKTLKQLNFPPNFVKTDRSDGKLIVPMGDNVTVQLVLWNPMRIPLVLTNLHLLWVFTPVRPENGSDQIVSANSSTDITNEVTHGNYSYRSRQVISTQTVPEFIILSNEHKPLQLSLLVKEMGTLEITGLCFDLNSDSTQQDTVVTFSSAEAADTKLDGDFYHDPVQKSVDEPPLFNDDSKNKAFTDGLLASRMNTAPLRNGVRGKITFACSPAVKDKPNRKKNHSDTITQCVITHPAPLLRVVFSEFPSKLLHGQIYRLDMSLTNAGSEPLTNVRFASNWPDFVTFGEDFSGHIGYPPSFVPEVGGTPVFASDPSISSWQNVLHQKAGADAVSTLMPGQTTTLPIWMRAPNFACTPRRRSGRYHAHLKRSSSEANSFSWVTQNKTVHMVFQYEAVKSNPNYPALNSRFIRHRSELELYPSIRAEASASPSLNGSIRDLLISLRIQNVTSSKTRASFQISHISCASRHWTISPIAPGLATEPILLHPGEVATTYLRAHHYSPSSEPSNHLVCQPDTPSANHNASFHGPQRSQKGILFSTVSLCTQPTDGFSTSAESSFDVTRTPSLNFLYRSGSNLARKAFLRKLVSSSHSNSDFNHLDLILVIFWKALPEACAVENGSPCFGQVHVPLIRRTSPPSTCSNSPTPVADTAMCEEHLGIPSTRMETSAPSSPCISDAIQLRLQHRTVIPHRFYAECAKPHTSLALCSPLSLLRTALPNRLQYLNSEPCDLDSPRDNSLFIIPVEVELCNNSVLPISVLIELASCCNKTETMRPVQQDLVGFNPRGLYSDRHLVRITGILWSGVTGRIVTLTPGETKRAALKACVFRPGVYNASSLSLKLASLSDDKPLASRASGGLNCSVPSLFLIASTEALSKCLGSHVNSISGC</sequence>
<dbReference type="InterPro" id="IPR058540">
    <property type="entry name" value="Ig_TPPC8_3rd"/>
</dbReference>
<dbReference type="Pfam" id="PF24542">
    <property type="entry name" value="Ig_TPPC8_C"/>
    <property type="match status" value="1"/>
</dbReference>
<proteinExistence type="predicted"/>
<feature type="domain" description="TPPC8 first Ig-like" evidence="4">
    <location>
        <begin position="896"/>
        <end position="1123"/>
    </location>
</feature>
<feature type="domain" description="TPPC8 second Ig-like" evidence="3">
    <location>
        <begin position="1125"/>
        <end position="1222"/>
    </location>
</feature>
<dbReference type="PANTHER" id="PTHR12975">
    <property type="entry name" value="TRANSPORT PROTEIN TRAPP"/>
    <property type="match status" value="1"/>
</dbReference>
<name>A0AAV2THR8_CALDB</name>
<dbReference type="Pfam" id="PF24546">
    <property type="entry name" value="Ig_TPPC8_3rd"/>
    <property type="match status" value="1"/>
</dbReference>
<evidence type="ECO:0000259" key="2">
    <source>
        <dbReference type="Pfam" id="PF24542"/>
    </source>
</evidence>
<feature type="domain" description="TPPC8 third Ig-like" evidence="5">
    <location>
        <begin position="1289"/>
        <end position="1479"/>
    </location>
</feature>
<evidence type="ECO:0000313" key="7">
    <source>
        <dbReference type="Proteomes" id="UP001497525"/>
    </source>
</evidence>
<gene>
    <name evidence="6" type="ORF">CDAUBV1_LOCUS8536</name>
</gene>
<feature type="domain" description="TPPC8 C-terminal Ig-like" evidence="2">
    <location>
        <begin position="1604"/>
        <end position="1705"/>
    </location>
</feature>
<protein>
    <recommendedName>
        <fullName evidence="8">Trafficking protein particle complex subunit 8</fullName>
    </recommendedName>
</protein>
<evidence type="ECO:0008006" key="8">
    <source>
        <dbReference type="Google" id="ProtNLM"/>
    </source>
</evidence>